<dbReference type="Proteomes" id="UP000309673">
    <property type="component" value="Unassembled WGS sequence"/>
</dbReference>
<accession>A0A4U0FF05</accession>
<evidence type="ECO:0000256" key="1">
    <source>
        <dbReference type="SAM" id="Phobius"/>
    </source>
</evidence>
<feature type="transmembrane region" description="Helical" evidence="1">
    <location>
        <begin position="115"/>
        <end position="136"/>
    </location>
</feature>
<feature type="transmembrane region" description="Helical" evidence="1">
    <location>
        <begin position="142"/>
        <end position="163"/>
    </location>
</feature>
<keyword evidence="1" id="KW-0812">Transmembrane</keyword>
<feature type="transmembrane region" description="Helical" evidence="1">
    <location>
        <begin position="249"/>
        <end position="268"/>
    </location>
</feature>
<gene>
    <name evidence="2" type="ORF">E5161_05865</name>
</gene>
<feature type="transmembrane region" description="Helical" evidence="1">
    <location>
        <begin position="90"/>
        <end position="108"/>
    </location>
</feature>
<keyword evidence="3" id="KW-1185">Reference proteome</keyword>
<feature type="transmembrane region" description="Helical" evidence="1">
    <location>
        <begin position="223"/>
        <end position="243"/>
    </location>
</feature>
<organism evidence="2 3">
    <name type="scientific">Cohnella pontilimi</name>
    <dbReference type="NCBI Taxonomy" id="2564100"/>
    <lineage>
        <taxon>Bacteria</taxon>
        <taxon>Bacillati</taxon>
        <taxon>Bacillota</taxon>
        <taxon>Bacilli</taxon>
        <taxon>Bacillales</taxon>
        <taxon>Paenibacillaceae</taxon>
        <taxon>Cohnella</taxon>
    </lineage>
</organism>
<evidence type="ECO:0008006" key="4">
    <source>
        <dbReference type="Google" id="ProtNLM"/>
    </source>
</evidence>
<dbReference type="OrthoDB" id="2380880at2"/>
<sequence>MPVAEEDKRKTIVNEIEAWRRSKLLPEQYCDFLQNLYLDDLSERPKGAVGAAVRKIGKASRKQWMLVFGIFALICVVVLHFSAFPLPLQIGLAGLVTTGFVGLAGWLRENHPLRALLVMVSGMLFLFGTGAVILQLHGWTKGAGPIVLLAVCSAMWIGCGLIIRQALVHGFGWMAVIALYARLLMMHNPHPAWGETQLFWIPAALLFIWLSWFLHVRNKSAGTVLFAVGLIVWLMPELHAAVAKVDMQWIQAGLLGKILLAGVGLYRLRKQWMEWVA</sequence>
<name>A0A4U0FF05_9BACL</name>
<feature type="transmembrane region" description="Helical" evidence="1">
    <location>
        <begin position="170"/>
        <end position="186"/>
    </location>
</feature>
<dbReference type="EMBL" id="SUPK01000002">
    <property type="protein sequence ID" value="TJY43411.1"/>
    <property type="molecule type" value="Genomic_DNA"/>
</dbReference>
<evidence type="ECO:0000313" key="2">
    <source>
        <dbReference type="EMBL" id="TJY43411.1"/>
    </source>
</evidence>
<feature type="transmembrane region" description="Helical" evidence="1">
    <location>
        <begin position="64"/>
        <end position="84"/>
    </location>
</feature>
<keyword evidence="1" id="KW-1133">Transmembrane helix</keyword>
<protein>
    <recommendedName>
        <fullName evidence="4">DUF2157 domain-containing protein</fullName>
    </recommendedName>
</protein>
<dbReference type="RefSeq" id="WP_136776775.1">
    <property type="nucleotide sequence ID" value="NZ_SUPK01000002.1"/>
</dbReference>
<comment type="caution">
    <text evidence="2">The sequence shown here is derived from an EMBL/GenBank/DDBJ whole genome shotgun (WGS) entry which is preliminary data.</text>
</comment>
<dbReference type="AlphaFoldDB" id="A0A4U0FF05"/>
<proteinExistence type="predicted"/>
<evidence type="ECO:0000313" key="3">
    <source>
        <dbReference type="Proteomes" id="UP000309673"/>
    </source>
</evidence>
<reference evidence="2 3" key="1">
    <citation type="submission" date="2019-04" db="EMBL/GenBank/DDBJ databases">
        <title>Cohnella sp. nov., isolated from soil.</title>
        <authorList>
            <person name="Kim W."/>
        </authorList>
    </citation>
    <scope>NUCLEOTIDE SEQUENCE [LARGE SCALE GENOMIC DNA]</scope>
    <source>
        <strain evidence="2 3">CAU 1483</strain>
    </source>
</reference>
<feature type="transmembrane region" description="Helical" evidence="1">
    <location>
        <begin position="198"/>
        <end position="216"/>
    </location>
</feature>
<keyword evidence="1" id="KW-0472">Membrane</keyword>